<accession>A0ABW9RHI7</accession>
<gene>
    <name evidence="3" type="ORF">E1163_00310</name>
</gene>
<dbReference type="Pfam" id="PF13385">
    <property type="entry name" value="Laminin_G_3"/>
    <property type="match status" value="1"/>
</dbReference>
<dbReference type="SUPFAM" id="SSF49899">
    <property type="entry name" value="Concanavalin A-like lectins/glucanases"/>
    <property type="match status" value="1"/>
</dbReference>
<dbReference type="CDD" id="cd00603">
    <property type="entry name" value="IPT_PCSR"/>
    <property type="match status" value="1"/>
</dbReference>
<feature type="domain" description="IPT/TIG" evidence="2">
    <location>
        <begin position="23"/>
        <end position="93"/>
    </location>
</feature>
<sequence>GCNQDDDTVTPDNTPAPKEEENPHIEGVSPQSGYAGQIVTISGSNLQAIDQQTLVTFNGVGAKITSTNKSELKVEVPEGAETGFISLTVGAKTVEGPKFTILFPPTITSFSPDTVIIGDTVRVFGQNFAPDKSDNFIFLSNSEPIEALKASENEINFVVPEKASTGIIKLVSGDSSTISNDQLVILRDIPRENLIFFTPFNGNAIDEITGNDGKTAGPSLVKDRFGSLNNAFYFDGIDDHISYDDQFLSPEEPITFSIWVKTETLNGSRIFQTDSYLLFIEDNGKYGLTICGVSNGGSTGTCRAERTIATNDWTNITFTYDFKTVELFLNGSSFRSFDLLEESFRDRSLQEISIGKSAT</sequence>
<dbReference type="RefSeq" id="WP_185155884.1">
    <property type="nucleotide sequence ID" value="NZ_SMLW01000129.1"/>
</dbReference>
<dbReference type="InterPro" id="IPR014756">
    <property type="entry name" value="Ig_E-set"/>
</dbReference>
<reference evidence="3 4" key="1">
    <citation type="submission" date="2019-02" db="EMBL/GenBank/DDBJ databases">
        <authorList>
            <person name="Goldberg S.R."/>
            <person name="Haltli B.A."/>
            <person name="Correa H."/>
            <person name="Russell K.G."/>
        </authorList>
    </citation>
    <scope>NUCLEOTIDE SEQUENCE [LARGE SCALE GENOMIC DNA]</scope>
    <source>
        <strain evidence="3 4">JCM 16186</strain>
    </source>
</reference>
<feature type="domain" description="IPT/TIG" evidence="2">
    <location>
        <begin position="105"/>
        <end position="171"/>
    </location>
</feature>
<evidence type="ECO:0000313" key="3">
    <source>
        <dbReference type="EMBL" id="MTI23386.1"/>
    </source>
</evidence>
<dbReference type="SUPFAM" id="SSF81296">
    <property type="entry name" value="E set domains"/>
    <property type="match status" value="2"/>
</dbReference>
<evidence type="ECO:0000256" key="1">
    <source>
        <dbReference type="SAM" id="MobiDB-lite"/>
    </source>
</evidence>
<dbReference type="Gene3D" id="2.60.40.10">
    <property type="entry name" value="Immunoglobulins"/>
    <property type="match status" value="2"/>
</dbReference>
<evidence type="ECO:0000259" key="2">
    <source>
        <dbReference type="Pfam" id="PF01833"/>
    </source>
</evidence>
<feature type="region of interest" description="Disordered" evidence="1">
    <location>
        <begin position="1"/>
        <end position="31"/>
    </location>
</feature>
<dbReference type="EMBL" id="SMLW01000129">
    <property type="protein sequence ID" value="MTI23386.1"/>
    <property type="molecule type" value="Genomic_DNA"/>
</dbReference>
<dbReference type="Gene3D" id="2.60.120.200">
    <property type="match status" value="1"/>
</dbReference>
<comment type="caution">
    <text evidence="3">The sequence shown here is derived from an EMBL/GenBank/DDBJ whole genome shotgun (WGS) entry which is preliminary data.</text>
</comment>
<feature type="non-terminal residue" evidence="3">
    <location>
        <position position="1"/>
    </location>
</feature>
<dbReference type="Pfam" id="PF01833">
    <property type="entry name" value="TIG"/>
    <property type="match status" value="2"/>
</dbReference>
<keyword evidence="4" id="KW-1185">Reference proteome</keyword>
<proteinExistence type="predicted"/>
<dbReference type="Proteomes" id="UP000798808">
    <property type="component" value="Unassembled WGS sequence"/>
</dbReference>
<dbReference type="InterPro" id="IPR013320">
    <property type="entry name" value="ConA-like_dom_sf"/>
</dbReference>
<protein>
    <recommendedName>
        <fullName evidence="2">IPT/TIG domain-containing protein</fullName>
    </recommendedName>
</protein>
<feature type="non-terminal residue" evidence="3">
    <location>
        <position position="359"/>
    </location>
</feature>
<evidence type="ECO:0000313" key="4">
    <source>
        <dbReference type="Proteomes" id="UP000798808"/>
    </source>
</evidence>
<dbReference type="InterPro" id="IPR013783">
    <property type="entry name" value="Ig-like_fold"/>
</dbReference>
<name>A0ABW9RHI7_9BACT</name>
<dbReference type="InterPro" id="IPR002909">
    <property type="entry name" value="IPT_dom"/>
</dbReference>
<organism evidence="3 4">
    <name type="scientific">Fulvivirga kasyanovii</name>
    <dbReference type="NCBI Taxonomy" id="396812"/>
    <lineage>
        <taxon>Bacteria</taxon>
        <taxon>Pseudomonadati</taxon>
        <taxon>Bacteroidota</taxon>
        <taxon>Cytophagia</taxon>
        <taxon>Cytophagales</taxon>
        <taxon>Fulvivirgaceae</taxon>
        <taxon>Fulvivirga</taxon>
    </lineage>
</organism>